<evidence type="ECO:0000256" key="1">
    <source>
        <dbReference type="SAM" id="Phobius"/>
    </source>
</evidence>
<dbReference type="Pfam" id="PF14360">
    <property type="entry name" value="PAP2_C"/>
    <property type="match status" value="1"/>
</dbReference>
<keyword evidence="1" id="KW-0472">Membrane</keyword>
<keyword evidence="1" id="KW-0812">Transmembrane</keyword>
<dbReference type="Proteomes" id="UP000036681">
    <property type="component" value="Unplaced"/>
</dbReference>
<sequence>MLCGDLLFSGHTISMVISPLTIGYYLPHSHKSLRFAMASRSLQVCTMGINMDRNDMYGG</sequence>
<dbReference type="AlphaFoldDB" id="A0A0M3HI00"/>
<dbReference type="WBParaSite" id="ALUE_0000114501-mRNA-1">
    <property type="protein sequence ID" value="ALUE_0000114501-mRNA-1"/>
    <property type="gene ID" value="ALUE_0000114501"/>
</dbReference>
<accession>A0A0M3HI00</accession>
<evidence type="ECO:0000259" key="2">
    <source>
        <dbReference type="Pfam" id="PF14360"/>
    </source>
</evidence>
<proteinExistence type="predicted"/>
<evidence type="ECO:0000313" key="3">
    <source>
        <dbReference type="Proteomes" id="UP000036681"/>
    </source>
</evidence>
<organism evidence="3 4">
    <name type="scientific">Ascaris lumbricoides</name>
    <name type="common">Giant roundworm</name>
    <dbReference type="NCBI Taxonomy" id="6252"/>
    <lineage>
        <taxon>Eukaryota</taxon>
        <taxon>Metazoa</taxon>
        <taxon>Ecdysozoa</taxon>
        <taxon>Nematoda</taxon>
        <taxon>Chromadorea</taxon>
        <taxon>Rhabditida</taxon>
        <taxon>Spirurina</taxon>
        <taxon>Ascaridomorpha</taxon>
        <taxon>Ascaridoidea</taxon>
        <taxon>Ascarididae</taxon>
        <taxon>Ascaris</taxon>
    </lineage>
</organism>
<feature type="transmembrane region" description="Helical" evidence="1">
    <location>
        <begin position="6"/>
        <end position="26"/>
    </location>
</feature>
<protein>
    <submittedName>
        <fullName evidence="4">PAP2_C domain-containing protein</fullName>
    </submittedName>
</protein>
<name>A0A0M3HI00_ASCLU</name>
<reference evidence="4" key="1">
    <citation type="submission" date="2017-02" db="UniProtKB">
        <authorList>
            <consortium name="WormBaseParasite"/>
        </authorList>
    </citation>
    <scope>IDENTIFICATION</scope>
</reference>
<feature type="domain" description="Sphingomyelin synthase-like" evidence="2">
    <location>
        <begin position="3"/>
        <end position="42"/>
    </location>
</feature>
<evidence type="ECO:0000313" key="4">
    <source>
        <dbReference type="WBParaSite" id="ALUE_0000114501-mRNA-1"/>
    </source>
</evidence>
<keyword evidence="3" id="KW-1185">Reference proteome</keyword>
<dbReference type="InterPro" id="IPR025749">
    <property type="entry name" value="Sphingomyelin_synth-like_dom"/>
</dbReference>
<keyword evidence="1" id="KW-1133">Transmembrane helix</keyword>